<accession>A0A6N6M6X7</accession>
<evidence type="ECO:0000313" key="2">
    <source>
        <dbReference type="EMBL" id="KAB1063767.1"/>
    </source>
</evidence>
<dbReference type="Proteomes" id="UP000435357">
    <property type="component" value="Unassembled WGS sequence"/>
</dbReference>
<sequence length="431" mass="48972">MKRSQVDIDERQDFILKLQKLAAGHEHYCCLDSNSQAAYTYPDEMRFDHVIAFESIDFIQPKSDAFAVLKEYRNKHSDWLFGHFSYDLKNEVEKLSSGNPSFSGFPELFFFRPKWLFICEGGKWRAEVFEEHLPELDQLLRDIESVDITSKKFPNVDFEPQITHAQYIKRVMSLKHHIQIGDIYEANFCQNFVSPNTEIDLASIFQRLQKISPTPFAALYGASGQHLICASPERFIAKRGSTLTSQPIKGTAKRGSDRDEDEKIKEVLRSDPKEQSENVMIVDLVRNDLSRTAQKGTVRVDELFGVYSFETVHQLISTVKSELRDDVDFVDALKLAFPMGSMTGAPKVKAMQLIEEHESFKRGLYSGSVGYFDPKGNADFNVVIRSILYNAPEKTVSFAVGGAITSLCDPEKEYEESLLKAQGMIKALKNA</sequence>
<dbReference type="PANTHER" id="PTHR11236">
    <property type="entry name" value="AMINOBENZOATE/ANTHRANILATE SYNTHASE"/>
    <property type="match status" value="1"/>
</dbReference>
<organism evidence="2 3">
    <name type="scientific">Salibacter halophilus</name>
    <dbReference type="NCBI Taxonomy" id="1803916"/>
    <lineage>
        <taxon>Bacteria</taxon>
        <taxon>Pseudomonadati</taxon>
        <taxon>Bacteroidota</taxon>
        <taxon>Flavobacteriia</taxon>
        <taxon>Flavobacteriales</taxon>
        <taxon>Salibacteraceae</taxon>
        <taxon>Salibacter</taxon>
    </lineage>
</organism>
<dbReference type="GO" id="GO:0008153">
    <property type="term" value="P:4-aminobenzoate biosynthetic process"/>
    <property type="evidence" value="ECO:0007669"/>
    <property type="project" value="TreeGrafter"/>
</dbReference>
<dbReference type="GO" id="GO:0005737">
    <property type="term" value="C:cytoplasm"/>
    <property type="evidence" value="ECO:0007669"/>
    <property type="project" value="TreeGrafter"/>
</dbReference>
<dbReference type="GO" id="GO:0046820">
    <property type="term" value="F:4-amino-4-deoxychorismate synthase activity"/>
    <property type="evidence" value="ECO:0007669"/>
    <property type="project" value="TreeGrafter"/>
</dbReference>
<dbReference type="AlphaFoldDB" id="A0A6N6M6X7"/>
<proteinExistence type="predicted"/>
<dbReference type="Gene3D" id="3.60.120.10">
    <property type="entry name" value="Anthranilate synthase"/>
    <property type="match status" value="1"/>
</dbReference>
<evidence type="ECO:0000259" key="1">
    <source>
        <dbReference type="Pfam" id="PF00425"/>
    </source>
</evidence>
<protein>
    <submittedName>
        <fullName evidence="2">Anthranilate synthase component I family protein</fullName>
    </submittedName>
</protein>
<dbReference type="SUPFAM" id="SSF56322">
    <property type="entry name" value="ADC synthase"/>
    <property type="match status" value="1"/>
</dbReference>
<dbReference type="InterPro" id="IPR015890">
    <property type="entry name" value="Chorismate_C"/>
</dbReference>
<dbReference type="Pfam" id="PF00425">
    <property type="entry name" value="Chorismate_bind"/>
    <property type="match status" value="1"/>
</dbReference>
<gene>
    <name evidence="2" type="ORF">F3059_09370</name>
</gene>
<feature type="domain" description="Chorismate-utilising enzyme C-terminal" evidence="1">
    <location>
        <begin position="164"/>
        <end position="420"/>
    </location>
</feature>
<name>A0A6N6M6X7_9FLAO</name>
<dbReference type="InterPro" id="IPR019999">
    <property type="entry name" value="Anth_synth_I-like"/>
</dbReference>
<dbReference type="EMBL" id="WACR01000007">
    <property type="protein sequence ID" value="KAB1063767.1"/>
    <property type="molecule type" value="Genomic_DNA"/>
</dbReference>
<comment type="caution">
    <text evidence="2">The sequence shown here is derived from an EMBL/GenBank/DDBJ whole genome shotgun (WGS) entry which is preliminary data.</text>
</comment>
<dbReference type="GO" id="GO:0000162">
    <property type="term" value="P:L-tryptophan biosynthetic process"/>
    <property type="evidence" value="ECO:0007669"/>
    <property type="project" value="TreeGrafter"/>
</dbReference>
<dbReference type="PANTHER" id="PTHR11236:SF18">
    <property type="entry name" value="AMINODEOXYCHORISMATE SYNTHASE"/>
    <property type="match status" value="1"/>
</dbReference>
<reference evidence="2 3" key="1">
    <citation type="submission" date="2019-09" db="EMBL/GenBank/DDBJ databases">
        <title>Genomes of Cryomorphaceae.</title>
        <authorList>
            <person name="Bowman J.P."/>
        </authorList>
    </citation>
    <scope>NUCLEOTIDE SEQUENCE [LARGE SCALE GENOMIC DNA]</scope>
    <source>
        <strain evidence="2 3">KCTC 52047</strain>
    </source>
</reference>
<dbReference type="OrthoDB" id="9803598at2"/>
<dbReference type="InterPro" id="IPR005801">
    <property type="entry name" value="ADC_synthase"/>
</dbReference>
<dbReference type="RefSeq" id="WP_151168547.1">
    <property type="nucleotide sequence ID" value="NZ_WACR01000007.1"/>
</dbReference>
<evidence type="ECO:0000313" key="3">
    <source>
        <dbReference type="Proteomes" id="UP000435357"/>
    </source>
</evidence>
<dbReference type="PRINTS" id="PR00095">
    <property type="entry name" value="ANTSNTHASEI"/>
</dbReference>
<keyword evidence="3" id="KW-1185">Reference proteome</keyword>